<dbReference type="AlphaFoldDB" id="A0A2Z4FQB7"/>
<accession>A0A2Z4FQB7</accession>
<gene>
    <name evidence="6" type="ORF">DN745_17235</name>
</gene>
<protein>
    <recommendedName>
        <fullName evidence="5">Rieske domain-containing protein</fullName>
    </recommendedName>
</protein>
<dbReference type="PANTHER" id="PTHR40261">
    <property type="match status" value="1"/>
</dbReference>
<dbReference type="Pfam" id="PF00355">
    <property type="entry name" value="Rieske"/>
    <property type="match status" value="1"/>
</dbReference>
<dbReference type="KEGG" id="bsed:DN745_17235"/>
<dbReference type="InterPro" id="IPR017941">
    <property type="entry name" value="Rieske_2Fe-2S"/>
</dbReference>
<feature type="domain" description="Rieske" evidence="5">
    <location>
        <begin position="79"/>
        <end position="149"/>
    </location>
</feature>
<dbReference type="PANTHER" id="PTHR40261:SF1">
    <property type="entry name" value="RIESKE DOMAIN-CONTAINING PROTEIN"/>
    <property type="match status" value="1"/>
</dbReference>
<dbReference type="Gene3D" id="2.102.10.10">
    <property type="entry name" value="Rieske [2Fe-2S] iron-sulphur domain"/>
    <property type="match status" value="1"/>
</dbReference>
<evidence type="ECO:0000313" key="6">
    <source>
        <dbReference type="EMBL" id="AWV90975.1"/>
    </source>
</evidence>
<name>A0A2Z4FQB7_9DELT</name>
<dbReference type="EMBL" id="CP030032">
    <property type="protein sequence ID" value="AWV90975.1"/>
    <property type="molecule type" value="Genomic_DNA"/>
</dbReference>
<dbReference type="CDD" id="cd03467">
    <property type="entry name" value="Rieske"/>
    <property type="match status" value="1"/>
</dbReference>
<keyword evidence="3" id="KW-0408">Iron</keyword>
<proteinExistence type="predicted"/>
<keyword evidence="4" id="KW-0411">Iron-sulfur</keyword>
<keyword evidence="7" id="KW-1185">Reference proteome</keyword>
<evidence type="ECO:0000259" key="5">
    <source>
        <dbReference type="PROSITE" id="PS51296"/>
    </source>
</evidence>
<evidence type="ECO:0000313" key="7">
    <source>
        <dbReference type="Proteomes" id="UP000249799"/>
    </source>
</evidence>
<sequence length="160" mass="17438">MIFWPVISTPSWTRSTPISRPSDCRTSAMTNPSNIVATIALDAPARADQRVWAFDYVDGFGRPASGILVRLSGDAEATEYRAYRNLCPHWSMPLDGGTGEFLDDSGHLIQCKMHGARFEIDTGECILGPCDGEYLEELRVELSADGTSATIRRGGGLRLG</sequence>
<evidence type="ECO:0000256" key="1">
    <source>
        <dbReference type="ARBA" id="ARBA00022714"/>
    </source>
</evidence>
<dbReference type="GO" id="GO:0046872">
    <property type="term" value="F:metal ion binding"/>
    <property type="evidence" value="ECO:0007669"/>
    <property type="project" value="UniProtKB-KW"/>
</dbReference>
<evidence type="ECO:0000256" key="4">
    <source>
        <dbReference type="ARBA" id="ARBA00023014"/>
    </source>
</evidence>
<dbReference type="GO" id="GO:0051537">
    <property type="term" value="F:2 iron, 2 sulfur cluster binding"/>
    <property type="evidence" value="ECO:0007669"/>
    <property type="project" value="UniProtKB-KW"/>
</dbReference>
<dbReference type="SUPFAM" id="SSF50022">
    <property type="entry name" value="ISP domain"/>
    <property type="match status" value="1"/>
</dbReference>
<keyword evidence="2" id="KW-0479">Metal-binding</keyword>
<evidence type="ECO:0000256" key="2">
    <source>
        <dbReference type="ARBA" id="ARBA00022723"/>
    </source>
</evidence>
<dbReference type="OrthoDB" id="9800776at2"/>
<dbReference type="PROSITE" id="PS51296">
    <property type="entry name" value="RIESKE"/>
    <property type="match status" value="1"/>
</dbReference>
<dbReference type="Proteomes" id="UP000249799">
    <property type="component" value="Chromosome"/>
</dbReference>
<keyword evidence="1" id="KW-0001">2Fe-2S</keyword>
<reference evidence="6 7" key="1">
    <citation type="submission" date="2018-06" db="EMBL/GenBank/DDBJ databases">
        <title>Lujinxingia sediminis gen. nov. sp. nov., a new facultative anaerobic member of the class Deltaproteobacteria, and proposal of Lujinxingaceae fam. nov.</title>
        <authorList>
            <person name="Guo L.-Y."/>
            <person name="Li C.-M."/>
            <person name="Wang S."/>
            <person name="Du Z.-J."/>
        </authorList>
    </citation>
    <scope>NUCLEOTIDE SEQUENCE [LARGE SCALE GENOMIC DNA]</scope>
    <source>
        <strain evidence="6 7">FA350</strain>
    </source>
</reference>
<evidence type="ECO:0000256" key="3">
    <source>
        <dbReference type="ARBA" id="ARBA00023004"/>
    </source>
</evidence>
<organism evidence="6 7">
    <name type="scientific">Bradymonas sediminis</name>
    <dbReference type="NCBI Taxonomy" id="1548548"/>
    <lineage>
        <taxon>Bacteria</taxon>
        <taxon>Deltaproteobacteria</taxon>
        <taxon>Bradymonadales</taxon>
        <taxon>Bradymonadaceae</taxon>
        <taxon>Bradymonas</taxon>
    </lineage>
</organism>
<dbReference type="InterPro" id="IPR036922">
    <property type="entry name" value="Rieske_2Fe-2S_sf"/>
</dbReference>